<keyword evidence="21" id="KW-1185">Reference proteome</keyword>
<comment type="catalytic activity">
    <reaction evidence="16">
        <text>(S)-2-amino-6-oxohexanoate + NAD(+) + H2O = L-2-aminoadipate + NADH + 2 H(+)</text>
        <dbReference type="Rhea" id="RHEA:12308"/>
        <dbReference type="ChEBI" id="CHEBI:15377"/>
        <dbReference type="ChEBI" id="CHEBI:15378"/>
        <dbReference type="ChEBI" id="CHEBI:57540"/>
        <dbReference type="ChEBI" id="CHEBI:57945"/>
        <dbReference type="ChEBI" id="CHEBI:58321"/>
        <dbReference type="ChEBI" id="CHEBI:58672"/>
        <dbReference type="EC" id="1.2.1.31"/>
    </reaction>
</comment>
<comment type="similarity">
    <text evidence="4">Belongs to the ATP-dependent AMP-binding enzyme family.</text>
</comment>
<dbReference type="Pfam" id="PF07993">
    <property type="entry name" value="NAD_binding_4"/>
    <property type="match status" value="1"/>
</dbReference>
<dbReference type="InterPro" id="IPR042099">
    <property type="entry name" value="ANL_N_sf"/>
</dbReference>
<evidence type="ECO:0000256" key="12">
    <source>
        <dbReference type="ARBA" id="ARBA00023154"/>
    </source>
</evidence>
<dbReference type="PROSITE" id="PS00455">
    <property type="entry name" value="AMP_BINDING"/>
    <property type="match status" value="1"/>
</dbReference>
<keyword evidence="8" id="KW-0597">Phosphoprotein</keyword>
<dbReference type="Gene3D" id="3.40.50.12780">
    <property type="entry name" value="N-terminal domain of ligase-like"/>
    <property type="match status" value="1"/>
</dbReference>
<dbReference type="InterPro" id="IPR014397">
    <property type="entry name" value="Lys2"/>
</dbReference>
<comment type="cofactor">
    <cofactor evidence="1">
        <name>pantetheine 4'-phosphate</name>
        <dbReference type="ChEBI" id="CHEBI:47942"/>
    </cofactor>
</comment>
<dbReference type="InterPro" id="IPR036736">
    <property type="entry name" value="ACP-like_sf"/>
</dbReference>
<comment type="function">
    <text evidence="2">Catalyzes the activation of alpha-aminoadipate by ATP-dependent adenylation and the reduction of activated alpha-aminoadipate by NADPH. The activated alpha-aminoadipate is bound to the phosphopantheinyl group of the enzyme itself before it is reduced to (S)-2-amino-6-oxohexanoate.</text>
</comment>
<evidence type="ECO:0000313" key="20">
    <source>
        <dbReference type="EMBL" id="KAB8339008.1"/>
    </source>
</evidence>
<dbReference type="GO" id="GO:0019878">
    <property type="term" value="P:lysine biosynthetic process via aminoadipic acid"/>
    <property type="evidence" value="ECO:0007669"/>
    <property type="project" value="UniProtKB-UniPathway"/>
</dbReference>
<evidence type="ECO:0000256" key="6">
    <source>
        <dbReference type="ARBA" id="ARBA00013073"/>
    </source>
</evidence>
<dbReference type="NCBIfam" id="TIGR01733">
    <property type="entry name" value="AA-adenyl-dom"/>
    <property type="match status" value="1"/>
</dbReference>
<keyword evidence="11" id="KW-0560">Oxidoreductase</keyword>
<dbReference type="SUPFAM" id="SSF51735">
    <property type="entry name" value="NAD(P)-binding Rossmann-fold domains"/>
    <property type="match status" value="1"/>
</dbReference>
<dbReference type="CDD" id="cd05235">
    <property type="entry name" value="SDR_e1"/>
    <property type="match status" value="1"/>
</dbReference>
<dbReference type="InterPro" id="IPR010080">
    <property type="entry name" value="Thioester_reductase-like_dom"/>
</dbReference>
<dbReference type="Gene3D" id="3.40.50.720">
    <property type="entry name" value="NAD(P)-binding Rossmann-like Domain"/>
    <property type="match status" value="1"/>
</dbReference>
<dbReference type="PROSITE" id="PS50075">
    <property type="entry name" value="CARRIER"/>
    <property type="match status" value="1"/>
</dbReference>
<dbReference type="UniPathway" id="UPA00033">
    <property type="reaction ID" value="UER00032"/>
</dbReference>
<keyword evidence="7" id="KW-0596">Phosphopantetheine</keyword>
<evidence type="ECO:0000256" key="3">
    <source>
        <dbReference type="ARBA" id="ARBA00004827"/>
    </source>
</evidence>
<comment type="catalytic activity">
    <reaction evidence="17">
        <text>(S)-2-amino-6-oxohexanoate + NADP(+) + H2O = L-2-aminoadipate + NADPH + 2 H(+)</text>
        <dbReference type="Rhea" id="RHEA:12304"/>
        <dbReference type="ChEBI" id="CHEBI:15377"/>
        <dbReference type="ChEBI" id="CHEBI:15378"/>
        <dbReference type="ChEBI" id="CHEBI:57783"/>
        <dbReference type="ChEBI" id="CHEBI:58321"/>
        <dbReference type="ChEBI" id="CHEBI:58349"/>
        <dbReference type="ChEBI" id="CHEBI:58672"/>
        <dbReference type="EC" id="1.2.1.31"/>
    </reaction>
</comment>
<dbReference type="InterPro" id="IPR045851">
    <property type="entry name" value="AMP-bd_C_sf"/>
</dbReference>
<sequence length="999" mass="111349">MIYAHRGPDLVVAIMGTLLAGATFSVIDPQYPADRQIIYLDVARPKALVIIEKATEKAGKLADKVEEWIKANLELHTTLPALRLENDGTVVGGLISGRDALDDAQKLKASPPGIVVGPDSTPTLSFTSGSEGRPKGVRGRHFSLTHYFPWMKERFNMSENERFTMLSGIAHDPIQRDIFTPLFLGAQILVPSAEDIQHERLAEWMREHKCTVTHLTPAMGQILVGGASAQFPSLKLAFFVGDILIKRDVRLLQELAENCTVINMFGTTETQRAVSYFAIPSRKAEPNAIHEIPDKIPAGRGMQNVQLLVVDRNNPERICGVGEEGEIYVRAAGLAEGYLGLDDFTKTKFIANWFVKDSERWSKQDQAEAQHANGSQPWRQFYQGPRDRLYRSGDLGHYTESGDVACTGRADMQVKIRGFRIELGEIDSHLSKHDLIRDNVTLVRRDKDEEQTLVSYIVPEFTRWNAWLREKGLEDNPNATTMVEMLKRFRLLRDEVRQYLKDKLPVYAVPSVVIPLARMPLNPNGKIDRPALPFPDAEELSAAMPRRPSIDVSKLTETQNTIAKIWSEVLDNVPVRTIALDDSFFELGGHSLSAQRVLLKLRKNYDDQIDVSMRSFYEYPQLKSFAAEVDRARDPHGHVLDFESVNTNKDMKQPEAYADDADALAKQLPVQIPTAKINIAKPLSVLLTGATGFLGTFTLRQLLRYTGPNVNVIAHVRAKTDEDALSRIRKTCAAYGTWDNAWSSRIQAIAGDLGKERLGVSQQTWDKLASEVDVIIHNGAKVHWVEPYSTLKTANVYPTMSLIRLAATGKPKQMAFVSSTSVLDTEAFAQKSDEIIRTGGQGISEDDDLESSRRGLSNGYGQTKWASEYLMREAGRRGLSGAIIRPGYVTGESTTGISITDDFIIRMLRGSQELEARPDIRNTVNMVPVDHVARVVVAAALHPPVAPLGVVHVTSHPRMQWSDFLECAESYGYPVPEKPYAQWKDLVVDHVGQGKEFAL</sequence>
<keyword evidence="12" id="KW-0457">Lysine biosynthesis</keyword>
<evidence type="ECO:0000256" key="14">
    <source>
        <dbReference type="ARBA" id="ARBA00032195"/>
    </source>
</evidence>
<evidence type="ECO:0000256" key="9">
    <source>
        <dbReference type="ARBA" id="ARBA00022605"/>
    </source>
</evidence>
<feature type="region of interest" description="Disordered" evidence="18">
    <location>
        <begin position="111"/>
        <end position="132"/>
    </location>
</feature>
<dbReference type="InterPro" id="IPR009081">
    <property type="entry name" value="PP-bd_ACP"/>
</dbReference>
<gene>
    <name evidence="20" type="ORF">FH972_021947</name>
</gene>
<organism evidence="20 21">
    <name type="scientific">Carpinus fangiana</name>
    <dbReference type="NCBI Taxonomy" id="176857"/>
    <lineage>
        <taxon>Eukaryota</taxon>
        <taxon>Viridiplantae</taxon>
        <taxon>Streptophyta</taxon>
        <taxon>Embryophyta</taxon>
        <taxon>Tracheophyta</taxon>
        <taxon>Spermatophyta</taxon>
        <taxon>Magnoliopsida</taxon>
        <taxon>eudicotyledons</taxon>
        <taxon>Gunneridae</taxon>
        <taxon>Pentapetalae</taxon>
        <taxon>rosids</taxon>
        <taxon>fabids</taxon>
        <taxon>Fagales</taxon>
        <taxon>Betulaceae</taxon>
        <taxon>Carpinus</taxon>
    </lineage>
</organism>
<keyword evidence="10" id="KW-0521">NADP</keyword>
<evidence type="ECO:0000256" key="2">
    <source>
        <dbReference type="ARBA" id="ARBA00003499"/>
    </source>
</evidence>
<dbReference type="EC" id="1.2.1.95" evidence="5"/>
<keyword evidence="9" id="KW-0028">Amino-acid biosynthesis</keyword>
<evidence type="ECO:0000256" key="15">
    <source>
        <dbReference type="ARBA" id="ARBA00048260"/>
    </source>
</evidence>
<feature type="compositionally biased region" description="Polar residues" evidence="18">
    <location>
        <begin position="120"/>
        <end position="130"/>
    </location>
</feature>
<dbReference type="InterPro" id="IPR010071">
    <property type="entry name" value="AA_adenyl_dom"/>
</dbReference>
<dbReference type="InterPro" id="IPR020845">
    <property type="entry name" value="AMP-binding_CS"/>
</dbReference>
<comment type="catalytic activity">
    <reaction evidence="15">
        <text>(S)-2-amino-6-oxohexanoate + AMP + diphosphate + NADP(+) = L-2-aminoadipate + ATP + NADPH + H(+)</text>
        <dbReference type="Rhea" id="RHEA:46936"/>
        <dbReference type="ChEBI" id="CHEBI:15378"/>
        <dbReference type="ChEBI" id="CHEBI:30616"/>
        <dbReference type="ChEBI" id="CHEBI:33019"/>
        <dbReference type="ChEBI" id="CHEBI:57783"/>
        <dbReference type="ChEBI" id="CHEBI:58321"/>
        <dbReference type="ChEBI" id="CHEBI:58349"/>
        <dbReference type="ChEBI" id="CHEBI:58672"/>
        <dbReference type="ChEBI" id="CHEBI:456215"/>
        <dbReference type="EC" id="1.2.1.95"/>
    </reaction>
</comment>
<accession>A0A5N6KR58</accession>
<dbReference type="Gene3D" id="3.30.300.30">
    <property type="match status" value="1"/>
</dbReference>
<dbReference type="SUPFAM" id="SSF56801">
    <property type="entry name" value="Acetyl-CoA synthetase-like"/>
    <property type="match status" value="1"/>
</dbReference>
<evidence type="ECO:0000256" key="8">
    <source>
        <dbReference type="ARBA" id="ARBA00022553"/>
    </source>
</evidence>
<evidence type="ECO:0000256" key="4">
    <source>
        <dbReference type="ARBA" id="ARBA00006432"/>
    </source>
</evidence>
<dbReference type="SUPFAM" id="SSF47336">
    <property type="entry name" value="ACP-like"/>
    <property type="match status" value="1"/>
</dbReference>
<dbReference type="Gene3D" id="1.10.1200.10">
    <property type="entry name" value="ACP-like"/>
    <property type="match status" value="1"/>
</dbReference>
<evidence type="ECO:0000259" key="19">
    <source>
        <dbReference type="PROSITE" id="PS50075"/>
    </source>
</evidence>
<evidence type="ECO:0000256" key="10">
    <source>
        <dbReference type="ARBA" id="ARBA00022857"/>
    </source>
</evidence>
<dbReference type="InterPro" id="IPR036291">
    <property type="entry name" value="NAD(P)-bd_dom_sf"/>
</dbReference>
<dbReference type="EC" id="1.2.1.31" evidence="6"/>
<dbReference type="NCBIfam" id="TIGR03443">
    <property type="entry name" value="alpha_am_amid"/>
    <property type="match status" value="1"/>
</dbReference>
<evidence type="ECO:0000256" key="11">
    <source>
        <dbReference type="ARBA" id="ARBA00023002"/>
    </source>
</evidence>
<dbReference type="PANTHER" id="PTHR44845:SF1">
    <property type="entry name" value="L-2-AMINOADIPATE REDUCTASE"/>
    <property type="match status" value="1"/>
</dbReference>
<proteinExistence type="inferred from homology"/>
<evidence type="ECO:0000256" key="1">
    <source>
        <dbReference type="ARBA" id="ARBA00001957"/>
    </source>
</evidence>
<dbReference type="PANTHER" id="PTHR44845">
    <property type="entry name" value="CARRIER DOMAIN-CONTAINING PROTEIN"/>
    <property type="match status" value="1"/>
</dbReference>
<dbReference type="InterPro" id="IPR013120">
    <property type="entry name" value="FAR_NAD-bd"/>
</dbReference>
<feature type="domain" description="Carrier" evidence="19">
    <location>
        <begin position="553"/>
        <end position="633"/>
    </location>
</feature>
<evidence type="ECO:0000256" key="17">
    <source>
        <dbReference type="ARBA" id="ARBA00049537"/>
    </source>
</evidence>
<dbReference type="GO" id="GO:0004043">
    <property type="term" value="F:L-aminoadipate-semialdehyde dehydrogenase [NAD(P)+] activity"/>
    <property type="evidence" value="ECO:0007669"/>
    <property type="project" value="UniProtKB-EC"/>
</dbReference>
<dbReference type="Proteomes" id="UP000327013">
    <property type="component" value="Unassembled WGS sequence"/>
</dbReference>
<dbReference type="Pfam" id="PF00550">
    <property type="entry name" value="PP-binding"/>
    <property type="match status" value="1"/>
</dbReference>
<evidence type="ECO:0000313" key="21">
    <source>
        <dbReference type="Proteomes" id="UP000327013"/>
    </source>
</evidence>
<evidence type="ECO:0000256" key="13">
    <source>
        <dbReference type="ARBA" id="ARBA00031335"/>
    </source>
</evidence>
<evidence type="ECO:0000256" key="16">
    <source>
        <dbReference type="ARBA" id="ARBA00048414"/>
    </source>
</evidence>
<evidence type="ECO:0000256" key="18">
    <source>
        <dbReference type="SAM" id="MobiDB-lite"/>
    </source>
</evidence>
<protein>
    <recommendedName>
        <fullName evidence="14">Alpha-aminoadipate reductase</fullName>
        <ecNumber evidence="6">1.2.1.31</ecNumber>
        <ecNumber evidence="5">1.2.1.95</ecNumber>
    </recommendedName>
    <alternativeName>
        <fullName evidence="13">L-aminoadipate-semialdehyde dehydrogenase</fullName>
    </alternativeName>
</protein>
<comment type="pathway">
    <text evidence="3">Amino-acid biosynthesis; L-lysine biosynthesis via AAA pathway; L-lysine from L-alpha-aminoadipate (fungal route): step 1/3.</text>
</comment>
<dbReference type="Pfam" id="PF00501">
    <property type="entry name" value="AMP-binding"/>
    <property type="match status" value="1"/>
</dbReference>
<evidence type="ECO:0000256" key="7">
    <source>
        <dbReference type="ARBA" id="ARBA00022450"/>
    </source>
</evidence>
<dbReference type="OrthoDB" id="1679203at2759"/>
<comment type="caution">
    <text evidence="20">The sequence shown here is derived from an EMBL/GenBank/DDBJ whole genome shotgun (WGS) entry which is preliminary data.</text>
</comment>
<name>A0A5N6KR58_9ROSI</name>
<dbReference type="NCBIfam" id="TIGR01746">
    <property type="entry name" value="Thioester-redct"/>
    <property type="match status" value="1"/>
</dbReference>
<dbReference type="EMBL" id="VIBQ01000010">
    <property type="protein sequence ID" value="KAB8339008.1"/>
    <property type="molecule type" value="Genomic_DNA"/>
</dbReference>
<evidence type="ECO:0000256" key="5">
    <source>
        <dbReference type="ARBA" id="ARBA00012913"/>
    </source>
</evidence>
<reference evidence="20 21" key="1">
    <citation type="submission" date="2019-06" db="EMBL/GenBank/DDBJ databases">
        <title>A chromosomal-level reference genome of Carpinus fangiana (Coryloideae, Betulaceae).</title>
        <authorList>
            <person name="Yang X."/>
            <person name="Wang Z."/>
            <person name="Zhang L."/>
            <person name="Hao G."/>
            <person name="Liu J."/>
            <person name="Yang Y."/>
        </authorList>
    </citation>
    <scope>NUCLEOTIDE SEQUENCE [LARGE SCALE GENOMIC DNA]</scope>
    <source>
        <strain evidence="20">Cfa_2016G</strain>
        <tissue evidence="20">Leaf</tissue>
    </source>
</reference>
<dbReference type="InterPro" id="IPR000873">
    <property type="entry name" value="AMP-dep_synth/lig_dom"/>
</dbReference>
<dbReference type="AlphaFoldDB" id="A0A5N6KR58"/>